<keyword evidence="2" id="KW-1185">Reference proteome</keyword>
<name>A0A318NT25_9ACTN</name>
<dbReference type="AlphaFoldDB" id="A0A318NT25"/>
<comment type="caution">
    <text evidence="1">The sequence shown here is derived from an EMBL/GenBank/DDBJ whole genome shotgun (WGS) entry which is preliminary data.</text>
</comment>
<reference evidence="1 2" key="1">
    <citation type="submission" date="2018-03" db="EMBL/GenBank/DDBJ databases">
        <title>Bioinformatic expansion and discovery of thiopeptide antibiotics.</title>
        <authorList>
            <person name="Schwalen C.J."/>
            <person name="Hudson G.A."/>
            <person name="Mitchell D.A."/>
        </authorList>
    </citation>
    <scope>NUCLEOTIDE SEQUENCE [LARGE SCALE GENOMIC DNA]</scope>
    <source>
        <strain evidence="1 2">NRRL 8041</strain>
    </source>
</reference>
<evidence type="ECO:0000313" key="1">
    <source>
        <dbReference type="EMBL" id="PYC62805.1"/>
    </source>
</evidence>
<organism evidence="1 2">
    <name type="scientific">Micromonospora arborensis</name>
    <dbReference type="NCBI Taxonomy" id="2116518"/>
    <lineage>
        <taxon>Bacteria</taxon>
        <taxon>Bacillati</taxon>
        <taxon>Actinomycetota</taxon>
        <taxon>Actinomycetes</taxon>
        <taxon>Micromonosporales</taxon>
        <taxon>Micromonosporaceae</taxon>
        <taxon>Micromonospora</taxon>
    </lineage>
</organism>
<dbReference type="EMBL" id="PYBV01000081">
    <property type="protein sequence ID" value="PYC62805.1"/>
    <property type="molecule type" value="Genomic_DNA"/>
</dbReference>
<accession>A0A318NT25</accession>
<evidence type="ECO:0008006" key="3">
    <source>
        <dbReference type="Google" id="ProtNLM"/>
    </source>
</evidence>
<proteinExistence type="predicted"/>
<protein>
    <recommendedName>
        <fullName evidence="3">DUF3558 domain-containing protein</fullName>
    </recommendedName>
</protein>
<evidence type="ECO:0000313" key="2">
    <source>
        <dbReference type="Proteomes" id="UP000248333"/>
    </source>
</evidence>
<gene>
    <name evidence="1" type="ORF">C7C45_32825</name>
</gene>
<sequence length="189" mass="20538">MSGRMNKKMLAAVSGIVVVAVGLLGAWRWGPFGEDEIVPSCSELAEALPSVVEGSWTLTRAEPKRESSKSLVSCEFDFSSADRLYQGKIAVSLTHSDDEAYLRKTATEGPCYGEPVPFPSAPKYRVARSCSEKINEKIFAGVFVASDDRYAHVYADFSNPGPAVEQIVAYANTSAQRITDRAMTIESTD</sequence>
<dbReference type="Proteomes" id="UP000248333">
    <property type="component" value="Unassembled WGS sequence"/>
</dbReference>